<sequence>MASIPGQVNQERRLVRRLTAAAKQLALEGRWAEAAEVNRRILELAPRDVAAHNRLGRALAELGQIAEAKEIYGRALELDPNNQIAQRNVHRLEWLSGQPVDAGAAPSATAVRPRADVFVEEVGKTYVTDLVRPSAPGLLARLFPGQELELRVEDDAVQVYDLSGVRLGQLERWLSLRLIELMGLGNQYCAYVISLTGDTLRVILREVYRHPDQLDRPSFPRQAKIAAPRPYLREAEWLGREEEVEELLEEEEEVEAETLAEAEEEELVEEEDEEVAEDLLTGDEPIISGLDLDEESPLG</sequence>
<dbReference type="SUPFAM" id="SSF48452">
    <property type="entry name" value="TPR-like"/>
    <property type="match status" value="1"/>
</dbReference>
<feature type="compositionally biased region" description="Acidic residues" evidence="2">
    <location>
        <begin position="242"/>
        <end position="281"/>
    </location>
</feature>
<organism evidence="3">
    <name type="scientific">Thermorudis sp</name>
    <dbReference type="NCBI Taxonomy" id="1969470"/>
    <lineage>
        <taxon>Bacteria</taxon>
        <taxon>Pseudomonadati</taxon>
        <taxon>Thermomicrobiota</taxon>
        <taxon>Thermomicrobia</taxon>
        <taxon>Thermomicrobia incertae sedis</taxon>
        <taxon>Thermorudis</taxon>
    </lineage>
</organism>
<name>A0A7C3AAA8_9BACT</name>
<dbReference type="InterPro" id="IPR019734">
    <property type="entry name" value="TPR_rpt"/>
</dbReference>
<evidence type="ECO:0000256" key="2">
    <source>
        <dbReference type="SAM" id="MobiDB-lite"/>
    </source>
</evidence>
<dbReference type="PROSITE" id="PS50293">
    <property type="entry name" value="TPR_REGION"/>
    <property type="match status" value="1"/>
</dbReference>
<dbReference type="InterPro" id="IPR011990">
    <property type="entry name" value="TPR-like_helical_dom_sf"/>
</dbReference>
<proteinExistence type="predicted"/>
<protein>
    <submittedName>
        <fullName evidence="3">Tetratricopeptide repeat protein</fullName>
    </submittedName>
</protein>
<dbReference type="PROSITE" id="PS50005">
    <property type="entry name" value="TPR"/>
    <property type="match status" value="1"/>
</dbReference>
<dbReference type="AlphaFoldDB" id="A0A7C3AAA8"/>
<evidence type="ECO:0000256" key="1">
    <source>
        <dbReference type="PROSITE-ProRule" id="PRU00339"/>
    </source>
</evidence>
<reference evidence="3" key="1">
    <citation type="journal article" date="2020" name="mSystems">
        <title>Genome- and Community-Level Interaction Insights into Carbon Utilization and Element Cycling Functions of Hydrothermarchaeota in Hydrothermal Sediment.</title>
        <authorList>
            <person name="Zhou Z."/>
            <person name="Liu Y."/>
            <person name="Xu W."/>
            <person name="Pan J."/>
            <person name="Luo Z.H."/>
            <person name="Li M."/>
        </authorList>
    </citation>
    <scope>NUCLEOTIDE SEQUENCE [LARGE SCALE GENOMIC DNA]</scope>
    <source>
        <strain evidence="3">SpSt-192</strain>
    </source>
</reference>
<keyword evidence="1" id="KW-0802">TPR repeat</keyword>
<feature type="repeat" description="TPR" evidence="1">
    <location>
        <begin position="49"/>
        <end position="82"/>
    </location>
</feature>
<comment type="caution">
    <text evidence="3">The sequence shown here is derived from an EMBL/GenBank/DDBJ whole genome shotgun (WGS) entry which is preliminary data.</text>
</comment>
<accession>A0A7C3AAA8</accession>
<evidence type="ECO:0000313" key="3">
    <source>
        <dbReference type="EMBL" id="HEX70313.1"/>
    </source>
</evidence>
<dbReference type="Gene3D" id="1.25.40.10">
    <property type="entry name" value="Tetratricopeptide repeat domain"/>
    <property type="match status" value="1"/>
</dbReference>
<dbReference type="Pfam" id="PF14559">
    <property type="entry name" value="TPR_19"/>
    <property type="match status" value="1"/>
</dbReference>
<dbReference type="EMBL" id="DSID01000283">
    <property type="protein sequence ID" value="HEX70313.1"/>
    <property type="molecule type" value="Genomic_DNA"/>
</dbReference>
<dbReference type="SMART" id="SM00028">
    <property type="entry name" value="TPR"/>
    <property type="match status" value="2"/>
</dbReference>
<gene>
    <name evidence="3" type="ORF">ENP13_03610</name>
</gene>
<feature type="region of interest" description="Disordered" evidence="2">
    <location>
        <begin position="242"/>
        <end position="299"/>
    </location>
</feature>